<dbReference type="SUPFAM" id="SSF48239">
    <property type="entry name" value="Terpenoid cyclases/Protein prenyltransferases"/>
    <property type="match status" value="1"/>
</dbReference>
<dbReference type="SMART" id="SM01419">
    <property type="entry name" value="Thiol-ester_cl"/>
    <property type="match status" value="1"/>
</dbReference>
<dbReference type="InterPro" id="IPR041246">
    <property type="entry name" value="Bact_MG10"/>
</dbReference>
<evidence type="ECO:0000256" key="4">
    <source>
        <dbReference type="SAM" id="SignalP"/>
    </source>
</evidence>
<dbReference type="GO" id="GO:0005615">
    <property type="term" value="C:extracellular space"/>
    <property type="evidence" value="ECO:0007669"/>
    <property type="project" value="InterPro"/>
</dbReference>
<reference evidence="7 8" key="1">
    <citation type="submission" date="2019-09" db="EMBL/GenBank/DDBJ databases">
        <title>Salinarimonas rosea gen. nov., sp. nov., a new member of the a-2 subgroup of the Proteobacteria.</title>
        <authorList>
            <person name="Liu J."/>
        </authorList>
    </citation>
    <scope>NUCLEOTIDE SEQUENCE [LARGE SCALE GENOMIC DNA]</scope>
    <source>
        <strain evidence="7 8">BN140002</strain>
    </source>
</reference>
<dbReference type="Pfam" id="PF07703">
    <property type="entry name" value="A2M_BRD"/>
    <property type="match status" value="1"/>
</dbReference>
<dbReference type="InterPro" id="IPR011625">
    <property type="entry name" value="A2M_N_BRD"/>
</dbReference>
<feature type="domain" description="Alpha-2-macroglobulin" evidence="6">
    <location>
        <begin position="1072"/>
        <end position="1160"/>
    </location>
</feature>
<proteinExistence type="inferred from homology"/>
<dbReference type="SMART" id="SM01359">
    <property type="entry name" value="A2M_N_2"/>
    <property type="match status" value="1"/>
</dbReference>
<keyword evidence="2 4" id="KW-0732">Signal</keyword>
<dbReference type="OrthoDB" id="9767116at2"/>
<dbReference type="Pfam" id="PF17962">
    <property type="entry name" value="bMG6"/>
    <property type="match status" value="1"/>
</dbReference>
<dbReference type="PANTHER" id="PTHR40094">
    <property type="entry name" value="ALPHA-2-MACROGLOBULIN HOMOLOG"/>
    <property type="match status" value="1"/>
</dbReference>
<dbReference type="RefSeq" id="WP_149815977.1">
    <property type="nucleotide sequence ID" value="NZ_VUOA01000010.1"/>
</dbReference>
<dbReference type="InterPro" id="IPR049120">
    <property type="entry name" value="A2M_bMG2"/>
</dbReference>
<dbReference type="EMBL" id="VUOA01000010">
    <property type="protein sequence ID" value="KAA2241032.1"/>
    <property type="molecule type" value="Genomic_DNA"/>
</dbReference>
<evidence type="ECO:0000256" key="2">
    <source>
        <dbReference type="ARBA" id="ARBA00022729"/>
    </source>
</evidence>
<evidence type="ECO:0000256" key="1">
    <source>
        <dbReference type="ARBA" id="ARBA00010556"/>
    </source>
</evidence>
<dbReference type="InterPro" id="IPR047565">
    <property type="entry name" value="Alpha-macroglob_thiol-ester_cl"/>
</dbReference>
<feature type="signal peptide" evidence="4">
    <location>
        <begin position="1"/>
        <end position="22"/>
    </location>
</feature>
<dbReference type="InterPro" id="IPR011626">
    <property type="entry name" value="Alpha-macroglobulin_TED"/>
</dbReference>
<dbReference type="Pfam" id="PF00207">
    <property type="entry name" value="A2M"/>
    <property type="match status" value="1"/>
</dbReference>
<protein>
    <submittedName>
        <fullName evidence="7">Alpha-2-macroglobulin family protein</fullName>
    </submittedName>
</protein>
<evidence type="ECO:0000313" key="7">
    <source>
        <dbReference type="EMBL" id="KAA2241032.1"/>
    </source>
</evidence>
<dbReference type="InterPro" id="IPR041203">
    <property type="entry name" value="Bact_A2M_MG5"/>
</dbReference>
<dbReference type="PIRSF" id="PIRSF038980">
    <property type="entry name" value="A2M_bac"/>
    <property type="match status" value="1"/>
</dbReference>
<keyword evidence="8" id="KW-1185">Reference proteome</keyword>
<comment type="similarity">
    <text evidence="1">Belongs to the protease inhibitor I39 (alpha-2-macroglobulin) family. Bacterial alpha-2-macroglobulin subfamily.</text>
</comment>
<dbReference type="Pfam" id="PF21142">
    <property type="entry name" value="A2M_bMG2"/>
    <property type="match status" value="1"/>
</dbReference>
<comment type="caution">
    <text evidence="7">The sequence shown here is derived from an EMBL/GenBank/DDBJ whole genome shotgun (WGS) entry which is preliminary data.</text>
</comment>
<name>A0A5B2VS06_9HYPH</name>
<dbReference type="Gene3D" id="2.60.40.1930">
    <property type="match status" value="1"/>
</dbReference>
<dbReference type="InterPro" id="IPR021868">
    <property type="entry name" value="Alpha_2_Macroglob_MG3"/>
</dbReference>
<feature type="region of interest" description="Disordered" evidence="3">
    <location>
        <begin position="43"/>
        <end position="67"/>
    </location>
</feature>
<evidence type="ECO:0000259" key="5">
    <source>
        <dbReference type="SMART" id="SM01359"/>
    </source>
</evidence>
<dbReference type="Pfam" id="PF11974">
    <property type="entry name" value="bMG3"/>
    <property type="match status" value="1"/>
</dbReference>
<dbReference type="InterPro" id="IPR041462">
    <property type="entry name" value="Bact_A2M_MG6"/>
</dbReference>
<reference evidence="7 8" key="2">
    <citation type="submission" date="2019-09" db="EMBL/GenBank/DDBJ databases">
        <authorList>
            <person name="Jin C."/>
        </authorList>
    </citation>
    <scope>NUCLEOTIDE SEQUENCE [LARGE SCALE GENOMIC DNA]</scope>
    <source>
        <strain evidence="7 8">BN140002</strain>
    </source>
</reference>
<dbReference type="InterPro" id="IPR001599">
    <property type="entry name" value="Macroglobln_a2"/>
</dbReference>
<dbReference type="Proteomes" id="UP000323142">
    <property type="component" value="Unassembled WGS sequence"/>
</dbReference>
<dbReference type="Pfam" id="PF17973">
    <property type="entry name" value="bMG10"/>
    <property type="match status" value="1"/>
</dbReference>
<evidence type="ECO:0000256" key="3">
    <source>
        <dbReference type="SAM" id="MobiDB-lite"/>
    </source>
</evidence>
<dbReference type="Pfam" id="PF01835">
    <property type="entry name" value="MG2"/>
    <property type="match status" value="1"/>
</dbReference>
<dbReference type="PANTHER" id="PTHR40094:SF1">
    <property type="entry name" value="UBIQUITIN DOMAIN-CONTAINING PROTEIN"/>
    <property type="match status" value="1"/>
</dbReference>
<sequence length="1734" mass="184738">MRRLVHAAALAGALLVATQAQAQKSFTRDDLASEGVRLEERLRTESAASVGGRPAAQLRRDAETALTRSDPRRALSLASAALAAEPRDGANWLTYVKAARAVEPADWSERYRLQERSTIAAYMAYQRAANRADEAAALVQLAEVWDARSQWRPALNAYRASLDLADDARVRRAYEELREKRGFRITDYRVDSDSASPRACFEFSEDLARGRVDFAPFVAVSGAANGAVTAEGRQLCVDGLRHGERYAFVLRQGLPSSVGETLLKSADYEIYVRDRTPQARFTGRNYVLPRTGQEGIPVVTVNTDKVAVEVSRVGDRNLLPTLRSDDFLSQLSRYSAGQIGAEKGVKIWSGTLDVKNELNRDVVTAFPVLEAVGTLEPGVYVMTAKPPTSDNTDDDYGTLATQWFVVSDLGLTAFKGGDGVHVFARSLASAKSLAGVEVRLVARNNEILATKVTDANGHARFDPGLARGAGGMSPGLVTAGLSGDYGFLDLQTGAFDLSDRGVKGRAATGALEAFVYPERGVYRSGETVFVTALLRDVRGAAVPALPLTLVVRRPDGVEQRRAVVEDQGLGGRAFSLPLMGGAMRGTWRVTAYADPKGPSVGEATFLVEDYVPERLELTLTPKEPALRPGQPAEIDVEARYLFGAPGAALEVSGEVVVGAATGFLPGLPGYAVGLEDEAVEASTVEIEAKGTTDARGRVSMQIPVQEAAAPRPTEAKIVLRVAEAGGRAVERSVTLPILPAGPVIGVRKTFGDTLAEGGTATFDVVAAAPDGRRIARAASWALYRVERRYQWFNNDGRWGYEPVKTTTRVADGRIEIGTQDPARIAAAVTWGSYRLEVRGEGPDAPATSTGFTVGWSGDQTADVPDLLDMSLDKAAYASGEALKARLSPRFAGTATLAVVSDRVHEVRVVDVPAGGAEVSIPVKAEWGAGAYLVTLAHRPLDQAARRQPGRALGVAWFSVDRAARTLALDLGAPAEMRPRGALTLPIRLTGLKAGEEARVTVAAVDVGILNLTRYQAPDPTAFFFGQKQLGTEIRDLYGFLIDGMQGTRGAIRSGGDGVPSLDSATPTQEPLARYSGVVRVGPDGTAAVTFDIPAFNGTVRVMGVAWTGDRVGHANADVIVRDPVVVAGTLPRFLSVGDQSRVHLQLDNVEGEPGDYTVDLDIRGPVLAPAAELRRTVRLERGGKAAVTIPVTAAGPGTAVLTARLTGPRVDVSQTFALRVQPGTSALVRRDVRSIEPGGRVTLSNDLLADILPGTGAVSAAVSTFSAIDVPGLLQALDRYPYGCSEQIVSRALPLLYVNRLAQGEALAIDGALDERIRGAVERVLARQNSSGAFGLWSVGGDDPWLDAYVTDFLTRAREAGHPVPQAAFSLALDRLRNHVANAGDVGDENGAGLAYAAYVLARNGRPVMGDLRYLADTKLPAFKTALARAQIGAALALLGDRGRSAAVFDSAVQGLRATRDGGLSRADYGTRLRDGAGILALIAEANLPRDAIRPVTQVIAEERPIGRATSTQENAWMILAAQAIQRDSASLALEVGGARHEGALYRTWRGEALERGPVTIANTGTLPAQIVISTTGNPVGPEPAASRGYSIERSYYRLDGSPADPAQVRQNERLVTVLKVTEPVSQYARVLLVDRLPAGLEIDNPKLVDSGTVEALGWLKTEVEPAHAEYRDDRFVAAFDRAAGQPAFFTVAYIVRAVAPGRFVHPPASVEDMYRPERFGRTGFGTVEVVARP</sequence>
<evidence type="ECO:0000313" key="8">
    <source>
        <dbReference type="Proteomes" id="UP000323142"/>
    </source>
</evidence>
<dbReference type="Pfam" id="PF17972">
    <property type="entry name" value="bMG5"/>
    <property type="match status" value="1"/>
</dbReference>
<dbReference type="SMART" id="SM01360">
    <property type="entry name" value="A2M"/>
    <property type="match status" value="1"/>
</dbReference>
<dbReference type="Gene3D" id="1.50.10.20">
    <property type="match status" value="1"/>
</dbReference>
<dbReference type="InterPro" id="IPR008930">
    <property type="entry name" value="Terpenoid_cyclase/PrenylTrfase"/>
</dbReference>
<dbReference type="CDD" id="cd02891">
    <property type="entry name" value="A2M_like"/>
    <property type="match status" value="1"/>
</dbReference>
<accession>A0A5B2VS06</accession>
<dbReference type="InterPro" id="IPR051802">
    <property type="entry name" value="YfhM-like"/>
</dbReference>
<dbReference type="InterPro" id="IPR002890">
    <property type="entry name" value="MG2"/>
</dbReference>
<dbReference type="GO" id="GO:0004866">
    <property type="term" value="F:endopeptidase inhibitor activity"/>
    <property type="evidence" value="ECO:0007669"/>
    <property type="project" value="InterPro"/>
</dbReference>
<evidence type="ECO:0000259" key="6">
    <source>
        <dbReference type="SMART" id="SM01360"/>
    </source>
</evidence>
<organism evidence="7 8">
    <name type="scientific">Salinarimonas soli</name>
    <dbReference type="NCBI Taxonomy" id="1638099"/>
    <lineage>
        <taxon>Bacteria</taxon>
        <taxon>Pseudomonadati</taxon>
        <taxon>Pseudomonadota</taxon>
        <taxon>Alphaproteobacteria</taxon>
        <taxon>Hyphomicrobiales</taxon>
        <taxon>Salinarimonadaceae</taxon>
        <taxon>Salinarimonas</taxon>
    </lineage>
</organism>
<gene>
    <name evidence="7" type="ORF">F0L46_05180</name>
</gene>
<feature type="chain" id="PRO_5022862780" evidence="4">
    <location>
        <begin position="23"/>
        <end position="1734"/>
    </location>
</feature>
<feature type="domain" description="Alpha-2-macroglobulin bait region" evidence="5">
    <location>
        <begin position="867"/>
        <end position="1011"/>
    </location>
</feature>
<feature type="compositionally biased region" description="Basic and acidic residues" evidence="3">
    <location>
        <begin position="58"/>
        <end position="67"/>
    </location>
</feature>
<dbReference type="InterPro" id="IPR026284">
    <property type="entry name" value="A2MG_proteobact"/>
</dbReference>
<dbReference type="Pfam" id="PF07678">
    <property type="entry name" value="TED_complement"/>
    <property type="match status" value="1"/>
</dbReference>